<feature type="region of interest" description="Disordered" evidence="1">
    <location>
        <begin position="29"/>
        <end position="109"/>
    </location>
</feature>
<evidence type="ECO:0000313" key="2">
    <source>
        <dbReference type="EMBL" id="GAA3033436.1"/>
    </source>
</evidence>
<feature type="compositionally biased region" description="Basic and acidic residues" evidence="1">
    <location>
        <begin position="56"/>
        <end position="67"/>
    </location>
</feature>
<feature type="compositionally biased region" description="Gly residues" evidence="1">
    <location>
        <begin position="45"/>
        <end position="55"/>
    </location>
</feature>
<dbReference type="Proteomes" id="UP001499930">
    <property type="component" value="Unassembled WGS sequence"/>
</dbReference>
<dbReference type="EMBL" id="BAAAWD010000019">
    <property type="protein sequence ID" value="GAA3033436.1"/>
    <property type="molecule type" value="Genomic_DNA"/>
</dbReference>
<reference evidence="3" key="1">
    <citation type="journal article" date="2019" name="Int. J. Syst. Evol. Microbiol.">
        <title>The Global Catalogue of Microorganisms (GCM) 10K type strain sequencing project: providing services to taxonomists for standard genome sequencing and annotation.</title>
        <authorList>
            <consortium name="The Broad Institute Genomics Platform"/>
            <consortium name="The Broad Institute Genome Sequencing Center for Infectious Disease"/>
            <person name="Wu L."/>
            <person name="Ma J."/>
        </authorList>
    </citation>
    <scope>NUCLEOTIDE SEQUENCE [LARGE SCALE GENOMIC DNA]</scope>
    <source>
        <strain evidence="3">JCM 3106</strain>
    </source>
</reference>
<evidence type="ECO:0000313" key="3">
    <source>
        <dbReference type="Proteomes" id="UP001499930"/>
    </source>
</evidence>
<name>A0ABP6L8B8_9ACTN</name>
<gene>
    <name evidence="2" type="ORF">GCM10017559_71040</name>
</gene>
<comment type="caution">
    <text evidence="2">The sequence shown here is derived from an EMBL/GenBank/DDBJ whole genome shotgun (WGS) entry which is preliminary data.</text>
</comment>
<sequence>MIPAGSRVGSGTLKPGVSPAGAATVILPLRGRPAGAPKRPRTGWAAGGRGTGRGSDLGRDRGRDLGRDVVGGTGGIGATVVGGTGVAGEPGKGRGGAGSGAGTGRGMSRGALRGSWRAAGRAGSGGWPVAAGAVVAAAGTLYARTPAMIIPARKKT</sequence>
<organism evidence="2 3">
    <name type="scientific">Streptosporangium longisporum</name>
    <dbReference type="NCBI Taxonomy" id="46187"/>
    <lineage>
        <taxon>Bacteria</taxon>
        <taxon>Bacillati</taxon>
        <taxon>Actinomycetota</taxon>
        <taxon>Actinomycetes</taxon>
        <taxon>Streptosporangiales</taxon>
        <taxon>Streptosporangiaceae</taxon>
        <taxon>Streptosporangium</taxon>
    </lineage>
</organism>
<feature type="compositionally biased region" description="Gly residues" evidence="1">
    <location>
        <begin position="69"/>
        <end position="107"/>
    </location>
</feature>
<evidence type="ECO:0000256" key="1">
    <source>
        <dbReference type="SAM" id="MobiDB-lite"/>
    </source>
</evidence>
<protein>
    <submittedName>
        <fullName evidence="2">Uncharacterized protein</fullName>
    </submittedName>
</protein>
<keyword evidence="3" id="KW-1185">Reference proteome</keyword>
<proteinExistence type="predicted"/>
<accession>A0ABP6L8B8</accession>